<dbReference type="SUPFAM" id="SSF57850">
    <property type="entry name" value="RING/U-box"/>
    <property type="match status" value="1"/>
</dbReference>
<sequence length="668" mass="75055">MLPSAQINDNAAQCPILRRYYYRAGELDFGASPATSYAPIVPHGEGPSSAPSTSSHTGWLPGTDREAVWNWIERAPFVLVDRRQHEAALRRLAESDDVEARLERQIESRFQTRLAEAQEGTKQAEEALRLAYLAVADLTSSAATLDGPLREELDGERVDWEALIAELDLTRGVAAGMDDEHVVDNGMHFNPPQPHPEGPVQPEVNPEVQHEVQAEAEVDATGGPTLTPAEELEAAKKKITELEAEVAWLNDLLKITADALEVERRRNFADGSIRAAWDLERAEFERRIALLTRERDHAVRAYEERHRALEADIAERMRSVIPEELTPERLRSTWELLQRYDASVHSLSGIATGTHELVTKKYRNRRYDSVQLEGADLKMVVMRGNKAMWPPGRREAWNRVNDANDLSAIRHFFPGWAPLTEADGGTIGLSPIWHRVQCPVCLNYFGPEGVYLPGSCSHPIHLHCMLKLMEHKTQCGTCRAPYHSRMWFQFLVEKLIDGAAARNNTAFYAASREPFWVGGETKSVSTNSHCAIPEESYSRVPAGYMNSSQALAQKTRAGLETYLQKAHRDFADRRLLPQDRSPEYHLRLRVVELLHFYLCPSLASPGTYAEYGAELYSLVQRNWPPECFNWSEKFVPGLQHLEGGTATPGQAHGRTPSPPVVLSDDDEE</sequence>
<dbReference type="InterPro" id="IPR013083">
    <property type="entry name" value="Znf_RING/FYVE/PHD"/>
</dbReference>
<organism evidence="4 5">
    <name type="scientific">Riccia sorocarpa</name>
    <dbReference type="NCBI Taxonomy" id="122646"/>
    <lineage>
        <taxon>Eukaryota</taxon>
        <taxon>Viridiplantae</taxon>
        <taxon>Streptophyta</taxon>
        <taxon>Embryophyta</taxon>
        <taxon>Marchantiophyta</taxon>
        <taxon>Marchantiopsida</taxon>
        <taxon>Marchantiidae</taxon>
        <taxon>Marchantiales</taxon>
        <taxon>Ricciaceae</taxon>
        <taxon>Riccia</taxon>
    </lineage>
</organism>
<evidence type="ECO:0000256" key="1">
    <source>
        <dbReference type="PROSITE-ProRule" id="PRU00175"/>
    </source>
</evidence>
<keyword evidence="1" id="KW-0479">Metal-binding</keyword>
<dbReference type="EMBL" id="JBJQOH010000002">
    <property type="protein sequence ID" value="KAL3698105.1"/>
    <property type="molecule type" value="Genomic_DNA"/>
</dbReference>
<proteinExistence type="predicted"/>
<feature type="region of interest" description="Disordered" evidence="2">
    <location>
        <begin position="642"/>
        <end position="668"/>
    </location>
</feature>
<name>A0ABD3I6V9_9MARC</name>
<dbReference type="GO" id="GO:0008270">
    <property type="term" value="F:zinc ion binding"/>
    <property type="evidence" value="ECO:0007669"/>
    <property type="project" value="UniProtKB-KW"/>
</dbReference>
<feature type="domain" description="RING-type" evidence="3">
    <location>
        <begin position="438"/>
        <end position="479"/>
    </location>
</feature>
<gene>
    <name evidence="4" type="ORF">R1sor_012181</name>
</gene>
<evidence type="ECO:0000259" key="3">
    <source>
        <dbReference type="PROSITE" id="PS50089"/>
    </source>
</evidence>
<evidence type="ECO:0000313" key="4">
    <source>
        <dbReference type="EMBL" id="KAL3698105.1"/>
    </source>
</evidence>
<evidence type="ECO:0000256" key="2">
    <source>
        <dbReference type="SAM" id="MobiDB-lite"/>
    </source>
</evidence>
<protein>
    <recommendedName>
        <fullName evidence="3">RING-type domain-containing protein</fullName>
    </recommendedName>
</protein>
<dbReference type="CDD" id="cd16448">
    <property type="entry name" value="RING-H2"/>
    <property type="match status" value="1"/>
</dbReference>
<keyword evidence="1" id="KW-0863">Zinc-finger</keyword>
<accession>A0ABD3I6V9</accession>
<comment type="caution">
    <text evidence="4">The sequence shown here is derived from an EMBL/GenBank/DDBJ whole genome shotgun (WGS) entry which is preliminary data.</text>
</comment>
<evidence type="ECO:0000313" key="5">
    <source>
        <dbReference type="Proteomes" id="UP001633002"/>
    </source>
</evidence>
<dbReference type="Proteomes" id="UP001633002">
    <property type="component" value="Unassembled WGS sequence"/>
</dbReference>
<dbReference type="AlphaFoldDB" id="A0ABD3I6V9"/>
<keyword evidence="5" id="KW-1185">Reference proteome</keyword>
<reference evidence="4 5" key="1">
    <citation type="submission" date="2024-09" db="EMBL/GenBank/DDBJ databases">
        <title>Chromosome-scale assembly of Riccia sorocarpa.</title>
        <authorList>
            <person name="Paukszto L."/>
        </authorList>
    </citation>
    <scope>NUCLEOTIDE SEQUENCE [LARGE SCALE GENOMIC DNA]</scope>
    <source>
        <strain evidence="4">LP-2024</strain>
        <tissue evidence="4">Aerial parts of the thallus</tissue>
    </source>
</reference>
<keyword evidence="1" id="KW-0862">Zinc</keyword>
<dbReference type="InterPro" id="IPR001841">
    <property type="entry name" value="Znf_RING"/>
</dbReference>
<dbReference type="Gene3D" id="3.30.40.10">
    <property type="entry name" value="Zinc/RING finger domain, C3HC4 (zinc finger)"/>
    <property type="match status" value="1"/>
</dbReference>
<feature type="region of interest" description="Disordered" evidence="2">
    <location>
        <begin position="40"/>
        <end position="59"/>
    </location>
</feature>
<dbReference type="PROSITE" id="PS50089">
    <property type="entry name" value="ZF_RING_2"/>
    <property type="match status" value="1"/>
</dbReference>